<dbReference type="GO" id="GO:0008270">
    <property type="term" value="F:zinc ion binding"/>
    <property type="evidence" value="ECO:0007669"/>
    <property type="project" value="UniProtKB-KW"/>
</dbReference>
<evidence type="ECO:0000256" key="4">
    <source>
        <dbReference type="ARBA" id="ARBA00022884"/>
    </source>
</evidence>
<keyword evidence="1 5" id="KW-0479">Metal-binding</keyword>
<dbReference type="AlphaFoldDB" id="A0A835IEF5"/>
<protein>
    <recommendedName>
        <fullName evidence="6">C3H1-type domain-containing protein</fullName>
    </recommendedName>
</protein>
<dbReference type="GO" id="GO:0000974">
    <property type="term" value="C:Prp19 complex"/>
    <property type="evidence" value="ECO:0007669"/>
    <property type="project" value="TreeGrafter"/>
</dbReference>
<dbReference type="SUPFAM" id="SSF90229">
    <property type="entry name" value="CCCH zinc finger"/>
    <property type="match status" value="1"/>
</dbReference>
<keyword evidence="3 5" id="KW-0862">Zinc</keyword>
<evidence type="ECO:0000256" key="3">
    <source>
        <dbReference type="ARBA" id="ARBA00022833"/>
    </source>
</evidence>
<dbReference type="GO" id="GO:0017070">
    <property type="term" value="F:U6 snRNA binding"/>
    <property type="evidence" value="ECO:0007669"/>
    <property type="project" value="TreeGrafter"/>
</dbReference>
<keyword evidence="4" id="KW-0694">RNA-binding</keyword>
<dbReference type="InterPro" id="IPR032297">
    <property type="entry name" value="Torus"/>
</dbReference>
<dbReference type="GO" id="GO:0036002">
    <property type="term" value="F:pre-mRNA binding"/>
    <property type="evidence" value="ECO:0007669"/>
    <property type="project" value="TreeGrafter"/>
</dbReference>
<keyword evidence="8" id="KW-1185">Reference proteome</keyword>
<dbReference type="InterPro" id="IPR000571">
    <property type="entry name" value="Znf_CCCH"/>
</dbReference>
<comment type="caution">
    <text evidence="7">The sequence shown here is derived from an EMBL/GenBank/DDBJ whole genome shotgun (WGS) entry which is preliminary data.</text>
</comment>
<reference evidence="7 8" key="1">
    <citation type="submission" date="2020-10" db="EMBL/GenBank/DDBJ databases">
        <title>The Coptis chinensis genome and diversification of protoberbering-type alkaloids.</title>
        <authorList>
            <person name="Wang B."/>
            <person name="Shu S."/>
            <person name="Song C."/>
            <person name="Liu Y."/>
        </authorList>
    </citation>
    <scope>NUCLEOTIDE SEQUENCE [LARGE SCALE GENOMIC DNA]</scope>
    <source>
        <strain evidence="7">HL-2020</strain>
        <tissue evidence="7">Leaf</tissue>
    </source>
</reference>
<dbReference type="GO" id="GO:0071006">
    <property type="term" value="C:U2-type catalytic step 1 spliceosome"/>
    <property type="evidence" value="ECO:0007669"/>
    <property type="project" value="TreeGrafter"/>
</dbReference>
<dbReference type="PANTHER" id="PTHR14089:SF6">
    <property type="entry name" value="PRE-MRNA-SPLICING FACTOR RBM22"/>
    <property type="match status" value="1"/>
</dbReference>
<keyword evidence="2 5" id="KW-0863">Zinc-finger</keyword>
<evidence type="ECO:0000256" key="5">
    <source>
        <dbReference type="PROSITE-ProRule" id="PRU00723"/>
    </source>
</evidence>
<dbReference type="PROSITE" id="PS50103">
    <property type="entry name" value="ZF_C3H1"/>
    <property type="match status" value="1"/>
</dbReference>
<sequence length="235" mass="26500">MVMGQPYGLPVQVCDTALAINSNDSILRSDVNREYFVEEHDRKAWRSCLKCYLNAMLESYRGVSRESSLAGLDTMILAQRDEAITELEIMARVGIDYESSFGKVRPNDTILKLQRTTPYYKRNRAHVCSFYVRGECTRGAKCPYRHEMPITGELSHKISRIVTMDKHCDATATVVRESSNDLSSESDPILAPTYVSEDSADDIEVNEQGQPINETAMLDRVVCNMGLRQPSSLVF</sequence>
<dbReference type="PANTHER" id="PTHR14089">
    <property type="entry name" value="PRE-MRNA-SPLICING FACTOR RBM22"/>
    <property type="match status" value="1"/>
</dbReference>
<dbReference type="Pfam" id="PF16131">
    <property type="entry name" value="Torus"/>
    <property type="match status" value="1"/>
</dbReference>
<dbReference type="OrthoDB" id="10259600at2759"/>
<dbReference type="InterPro" id="IPR039171">
    <property type="entry name" value="Cwc2/Slt11"/>
</dbReference>
<evidence type="ECO:0000256" key="2">
    <source>
        <dbReference type="ARBA" id="ARBA00022771"/>
    </source>
</evidence>
<proteinExistence type="predicted"/>
<gene>
    <name evidence="7" type="ORF">IFM89_028582</name>
</gene>
<evidence type="ECO:0000259" key="6">
    <source>
        <dbReference type="PROSITE" id="PS50103"/>
    </source>
</evidence>
<evidence type="ECO:0000313" key="8">
    <source>
        <dbReference type="Proteomes" id="UP000631114"/>
    </source>
</evidence>
<dbReference type="EMBL" id="JADFTS010000003">
    <property type="protein sequence ID" value="KAF9616116.1"/>
    <property type="molecule type" value="Genomic_DNA"/>
</dbReference>
<dbReference type="SMART" id="SM00356">
    <property type="entry name" value="ZnF_C3H1"/>
    <property type="match status" value="1"/>
</dbReference>
<feature type="domain" description="C3H1-type" evidence="6">
    <location>
        <begin position="122"/>
        <end position="149"/>
    </location>
</feature>
<evidence type="ECO:0000256" key="1">
    <source>
        <dbReference type="ARBA" id="ARBA00022723"/>
    </source>
</evidence>
<name>A0A835IEF5_9MAGN</name>
<accession>A0A835IEF5</accession>
<organism evidence="7 8">
    <name type="scientific">Coptis chinensis</name>
    <dbReference type="NCBI Taxonomy" id="261450"/>
    <lineage>
        <taxon>Eukaryota</taxon>
        <taxon>Viridiplantae</taxon>
        <taxon>Streptophyta</taxon>
        <taxon>Embryophyta</taxon>
        <taxon>Tracheophyta</taxon>
        <taxon>Spermatophyta</taxon>
        <taxon>Magnoliopsida</taxon>
        <taxon>Ranunculales</taxon>
        <taxon>Ranunculaceae</taxon>
        <taxon>Coptidoideae</taxon>
        <taxon>Coptis</taxon>
    </lineage>
</organism>
<dbReference type="InterPro" id="IPR036855">
    <property type="entry name" value="Znf_CCCH_sf"/>
</dbReference>
<dbReference type="Gene3D" id="4.10.1000.10">
    <property type="entry name" value="Zinc finger, CCCH-type"/>
    <property type="match status" value="1"/>
</dbReference>
<dbReference type="Proteomes" id="UP000631114">
    <property type="component" value="Unassembled WGS sequence"/>
</dbReference>
<dbReference type="GO" id="GO:0071007">
    <property type="term" value="C:U2-type catalytic step 2 spliceosome"/>
    <property type="evidence" value="ECO:0007669"/>
    <property type="project" value="TreeGrafter"/>
</dbReference>
<evidence type="ECO:0000313" key="7">
    <source>
        <dbReference type="EMBL" id="KAF9616116.1"/>
    </source>
</evidence>
<feature type="zinc finger region" description="C3H1-type" evidence="5">
    <location>
        <begin position="122"/>
        <end position="149"/>
    </location>
</feature>